<evidence type="ECO:0000256" key="1">
    <source>
        <dbReference type="SAM" id="MobiDB-lite"/>
    </source>
</evidence>
<feature type="compositionally biased region" description="Polar residues" evidence="1">
    <location>
        <begin position="288"/>
        <end position="298"/>
    </location>
</feature>
<name>A0A914A7Q8_PATMI</name>
<evidence type="ECO:0000256" key="2">
    <source>
        <dbReference type="SAM" id="Phobius"/>
    </source>
</evidence>
<organism evidence="4 5">
    <name type="scientific">Patiria miniata</name>
    <name type="common">Bat star</name>
    <name type="synonym">Asterina miniata</name>
    <dbReference type="NCBI Taxonomy" id="46514"/>
    <lineage>
        <taxon>Eukaryota</taxon>
        <taxon>Metazoa</taxon>
        <taxon>Echinodermata</taxon>
        <taxon>Eleutherozoa</taxon>
        <taxon>Asterozoa</taxon>
        <taxon>Asteroidea</taxon>
        <taxon>Valvatacea</taxon>
        <taxon>Valvatida</taxon>
        <taxon>Asterinidae</taxon>
        <taxon>Patiria</taxon>
    </lineage>
</organism>
<feature type="transmembrane region" description="Helical" evidence="2">
    <location>
        <begin position="409"/>
        <end position="432"/>
    </location>
</feature>
<feature type="compositionally biased region" description="Polar residues" evidence="1">
    <location>
        <begin position="263"/>
        <end position="272"/>
    </location>
</feature>
<feature type="region of interest" description="Disordered" evidence="1">
    <location>
        <begin position="279"/>
        <end position="298"/>
    </location>
</feature>
<feature type="compositionally biased region" description="Basic and acidic residues" evidence="1">
    <location>
        <begin position="377"/>
        <end position="386"/>
    </location>
</feature>
<feature type="signal peptide" evidence="3">
    <location>
        <begin position="1"/>
        <end position="23"/>
    </location>
</feature>
<feature type="compositionally biased region" description="Polar residues" evidence="1">
    <location>
        <begin position="228"/>
        <end position="237"/>
    </location>
</feature>
<feature type="compositionally biased region" description="Basic and acidic residues" evidence="1">
    <location>
        <begin position="533"/>
        <end position="545"/>
    </location>
</feature>
<sequence>MERNRCWFRLKLLLAVAMCLVETARITNQVKDQRSPETRRSLVAMVEERSDLNTIPAGSIGIDTSAKANPSTEAESNVEENNRPKPGEANPNKSVFGEYGSTSKKTSVAEALHLLRKGQIPVEGRSLRALRRDTFPSKQGETDVESLVQRTNGHGVVSKKTPKLYLGKTRNTNRMRREVGVTTSMIANESTDKVTKTTSNPSPSTVKQNGNEQSRITTQNVLSATTSAANNNRPTFNSLPPQSLSPVPPETSTEAPEAAPKPSDQTTSSDQGVLTTVTTLNPLPVPTSMHSTKEQVQVTSQATFVSTAANRQPISTPRTSTKQPEPPVIKPSAPTSRPKNKLSTKHITTVSHTTASLISLPTSPWPTNATSTLPESKVQDVKERTPDGDCANGNCDSAVIPLNQWTDDAYWACGSLLTILLILTVAVLYTGLWRKRNHMSNPISDVSCHAQASPSRKSKTDIKDFLKMKLRHIKNLTNSPLSTSSSLSKQDTRQHNGSSTRSTNGRAGNQYPHRYDRLPLLVADENEDEEEFTREWGPRTTEHNV</sequence>
<dbReference type="OrthoDB" id="10613770at2759"/>
<feature type="region of interest" description="Disordered" evidence="1">
    <location>
        <begin position="305"/>
        <end position="344"/>
    </location>
</feature>
<dbReference type="Proteomes" id="UP000887568">
    <property type="component" value="Unplaced"/>
</dbReference>
<feature type="compositionally biased region" description="Polar residues" evidence="1">
    <location>
        <begin position="495"/>
        <end position="507"/>
    </location>
</feature>
<feature type="region of interest" description="Disordered" evidence="1">
    <location>
        <begin position="181"/>
        <end position="215"/>
    </location>
</feature>
<accession>A0A914A7Q8</accession>
<dbReference type="GeneID" id="119730572"/>
<evidence type="ECO:0000256" key="3">
    <source>
        <dbReference type="SAM" id="SignalP"/>
    </source>
</evidence>
<dbReference type="EnsemblMetazoa" id="XM_038203551.1">
    <property type="protein sequence ID" value="XP_038059479.1"/>
    <property type="gene ID" value="LOC119730572"/>
</dbReference>
<feature type="compositionally biased region" description="Polar residues" evidence="1">
    <location>
        <begin position="196"/>
        <end position="215"/>
    </location>
</feature>
<feature type="region of interest" description="Disordered" evidence="1">
    <location>
        <begin position="358"/>
        <end position="386"/>
    </location>
</feature>
<feature type="compositionally biased region" description="Polar residues" evidence="1">
    <location>
        <begin position="66"/>
        <end position="75"/>
    </location>
</feature>
<feature type="compositionally biased region" description="Low complexity" evidence="1">
    <location>
        <begin position="478"/>
        <end position="488"/>
    </location>
</feature>
<protein>
    <submittedName>
        <fullName evidence="4">Uncharacterized protein</fullName>
    </submittedName>
</protein>
<keyword evidence="3" id="KW-0732">Signal</keyword>
<evidence type="ECO:0000313" key="4">
    <source>
        <dbReference type="EnsemblMetazoa" id="XP_038059479.1"/>
    </source>
</evidence>
<keyword evidence="2" id="KW-0812">Transmembrane</keyword>
<feature type="compositionally biased region" description="Polar residues" evidence="1">
    <location>
        <begin position="358"/>
        <end position="374"/>
    </location>
</feature>
<reference evidence="4" key="1">
    <citation type="submission" date="2022-11" db="UniProtKB">
        <authorList>
            <consortium name="EnsemblMetazoa"/>
        </authorList>
    </citation>
    <scope>IDENTIFICATION</scope>
</reference>
<feature type="region of interest" description="Disordered" evidence="1">
    <location>
        <begin position="228"/>
        <end position="272"/>
    </location>
</feature>
<keyword evidence="2" id="KW-1133">Transmembrane helix</keyword>
<keyword evidence="5" id="KW-1185">Reference proteome</keyword>
<proteinExistence type="predicted"/>
<evidence type="ECO:0000313" key="5">
    <source>
        <dbReference type="Proteomes" id="UP000887568"/>
    </source>
</evidence>
<feature type="compositionally biased region" description="Polar residues" evidence="1">
    <location>
        <begin position="305"/>
        <end position="323"/>
    </location>
</feature>
<feature type="region of interest" description="Disordered" evidence="1">
    <location>
        <begin position="478"/>
        <end position="545"/>
    </location>
</feature>
<dbReference type="OMA" id="WTDDAYW"/>
<keyword evidence="2" id="KW-0472">Membrane</keyword>
<feature type="chain" id="PRO_5037710105" evidence="3">
    <location>
        <begin position="24"/>
        <end position="545"/>
    </location>
</feature>
<dbReference type="AlphaFoldDB" id="A0A914A7Q8"/>
<feature type="region of interest" description="Disordered" evidence="1">
    <location>
        <begin position="55"/>
        <end position="101"/>
    </location>
</feature>
<dbReference type="RefSeq" id="XP_038059479.1">
    <property type="nucleotide sequence ID" value="XM_038203551.1"/>
</dbReference>